<evidence type="ECO:0000313" key="2">
    <source>
        <dbReference type="Proteomes" id="UP001187531"/>
    </source>
</evidence>
<keyword evidence="2" id="KW-1185">Reference proteome</keyword>
<protein>
    <submittedName>
        <fullName evidence="1">Uncharacterized protein</fullName>
    </submittedName>
</protein>
<reference evidence="1" key="1">
    <citation type="submission" date="2023-07" db="EMBL/GenBank/DDBJ databases">
        <title>Chromosome-level genome assembly of Artemia franciscana.</title>
        <authorList>
            <person name="Jo E."/>
        </authorList>
    </citation>
    <scope>NUCLEOTIDE SEQUENCE</scope>
    <source>
        <tissue evidence="1">Whole body</tissue>
    </source>
</reference>
<evidence type="ECO:0000313" key="1">
    <source>
        <dbReference type="EMBL" id="KAK2703450.1"/>
    </source>
</evidence>
<dbReference type="EMBL" id="JAVRJZ010000091">
    <property type="protein sequence ID" value="KAK2703450.1"/>
    <property type="molecule type" value="Genomic_DNA"/>
</dbReference>
<accession>A0AA88H2W3</accession>
<dbReference type="AlphaFoldDB" id="A0AA88H2W3"/>
<comment type="caution">
    <text evidence="1">The sequence shown here is derived from an EMBL/GenBank/DDBJ whole genome shotgun (WGS) entry which is preliminary data.</text>
</comment>
<sequence>MRKEAKSIIGCDIALVCAIDSLPFGVVNGTRFEDYCVKHIIVASAGDLSSDRNIATNCLQDIYTSSFTAIKELLAKESELVKDTATVALDVWTDS</sequence>
<name>A0AA88H2W3_ARTSF</name>
<proteinExistence type="predicted"/>
<gene>
    <name evidence="1" type="ORF">QYM36_018091</name>
</gene>
<dbReference type="Proteomes" id="UP001187531">
    <property type="component" value="Unassembled WGS sequence"/>
</dbReference>
<organism evidence="1 2">
    <name type="scientific">Artemia franciscana</name>
    <name type="common">Brine shrimp</name>
    <name type="synonym">Artemia sanfranciscana</name>
    <dbReference type="NCBI Taxonomy" id="6661"/>
    <lineage>
        <taxon>Eukaryota</taxon>
        <taxon>Metazoa</taxon>
        <taxon>Ecdysozoa</taxon>
        <taxon>Arthropoda</taxon>
        <taxon>Crustacea</taxon>
        <taxon>Branchiopoda</taxon>
        <taxon>Anostraca</taxon>
        <taxon>Artemiidae</taxon>
        <taxon>Artemia</taxon>
    </lineage>
</organism>